<comment type="caution">
    <text evidence="1">The sequence shown here is derived from an EMBL/GenBank/DDBJ whole genome shotgun (WGS) entry which is preliminary data.</text>
</comment>
<dbReference type="EMBL" id="WVQY01000012">
    <property type="protein sequence ID" value="NOD32612.1"/>
    <property type="molecule type" value="Genomic_DNA"/>
</dbReference>
<dbReference type="Pfam" id="PF13489">
    <property type="entry name" value="Methyltransf_23"/>
    <property type="match status" value="1"/>
</dbReference>
<evidence type="ECO:0000313" key="2">
    <source>
        <dbReference type="Proteomes" id="UP000599383"/>
    </source>
</evidence>
<dbReference type="Gene3D" id="3.40.50.150">
    <property type="entry name" value="Vaccinia Virus protein VP39"/>
    <property type="match status" value="1"/>
</dbReference>
<dbReference type="InterPro" id="IPR029063">
    <property type="entry name" value="SAM-dependent_MTases_sf"/>
</dbReference>
<organism evidence="1 2">
    <name type="scientific">Ruegeria atlantica</name>
    <dbReference type="NCBI Taxonomy" id="81569"/>
    <lineage>
        <taxon>Bacteria</taxon>
        <taxon>Pseudomonadati</taxon>
        <taxon>Pseudomonadota</taxon>
        <taxon>Alphaproteobacteria</taxon>
        <taxon>Rhodobacterales</taxon>
        <taxon>Roseobacteraceae</taxon>
        <taxon>Ruegeria</taxon>
    </lineage>
</organism>
<keyword evidence="1" id="KW-0808">Transferase</keyword>
<dbReference type="SUPFAM" id="SSF53335">
    <property type="entry name" value="S-adenosyl-L-methionine-dependent methyltransferases"/>
    <property type="match status" value="1"/>
</dbReference>
<name>A0ABX1WHF9_9RHOB</name>
<dbReference type="RefSeq" id="WP_171230530.1">
    <property type="nucleotide sequence ID" value="NZ_WVQY01000012.1"/>
</dbReference>
<accession>A0ABX1WHF9</accession>
<keyword evidence="1" id="KW-0489">Methyltransferase</keyword>
<reference evidence="1 2" key="1">
    <citation type="submission" date="2019-12" db="EMBL/GenBank/DDBJ databases">
        <title>Ruegeria JWLKs population differentiation of coral mucus and skeleton niches.</title>
        <authorList>
            <person name="Luo D."/>
        </authorList>
    </citation>
    <scope>NUCLEOTIDE SEQUENCE [LARGE SCALE GENOMIC DNA]</scope>
    <source>
        <strain evidence="1 2">HKCCD6238</strain>
    </source>
</reference>
<sequence length="212" mass="24214">MKQSLPLKQFTSDPHVKGIGMSEWEGYARVLSEKFDFTNTFFHQEPFLDVVSQTHWQNYQGSDFLICTEVFEHVLQPLEPGFTNMRKMLKTGGHLVFSTPFGDAPKTIEHFPGMVDFATCQMGEDWLVVSKKSDGSYQVYDEHVVFHGGPGTVLEMRIFGRDELVKQLEEAGFEVTVLDEAVPEIGYYWPSIVDRPEFGHIGEHYILLCKAI</sequence>
<protein>
    <submittedName>
        <fullName evidence="1">Methyltransferase domain-containing protein</fullName>
    </submittedName>
</protein>
<keyword evidence="2" id="KW-1185">Reference proteome</keyword>
<evidence type="ECO:0000313" key="1">
    <source>
        <dbReference type="EMBL" id="NOD32612.1"/>
    </source>
</evidence>
<proteinExistence type="predicted"/>
<gene>
    <name evidence="1" type="ORF">GS617_20255</name>
</gene>
<dbReference type="GO" id="GO:0032259">
    <property type="term" value="P:methylation"/>
    <property type="evidence" value="ECO:0007669"/>
    <property type="project" value="UniProtKB-KW"/>
</dbReference>
<dbReference type="Proteomes" id="UP000599383">
    <property type="component" value="Unassembled WGS sequence"/>
</dbReference>
<dbReference type="GO" id="GO:0008168">
    <property type="term" value="F:methyltransferase activity"/>
    <property type="evidence" value="ECO:0007669"/>
    <property type="project" value="UniProtKB-KW"/>
</dbReference>